<dbReference type="GO" id="GO:0016853">
    <property type="term" value="F:isomerase activity"/>
    <property type="evidence" value="ECO:0007669"/>
    <property type="project" value="UniProtKB-KW"/>
</dbReference>
<feature type="chain" id="PRO_5015134387" evidence="1">
    <location>
        <begin position="25"/>
        <end position="183"/>
    </location>
</feature>
<dbReference type="RefSeq" id="WP_146154516.1">
    <property type="nucleotide sequence ID" value="NZ_PYGK01000018.1"/>
</dbReference>
<dbReference type="Proteomes" id="UP000240978">
    <property type="component" value="Unassembled WGS sequence"/>
</dbReference>
<reference evidence="2 3" key="1">
    <citation type="submission" date="2018-03" db="EMBL/GenBank/DDBJ databases">
        <title>Genomic Encyclopedia of Archaeal and Bacterial Type Strains, Phase II (KMG-II): from individual species to whole genera.</title>
        <authorList>
            <person name="Goeker M."/>
        </authorList>
    </citation>
    <scope>NUCLEOTIDE SEQUENCE [LARGE SCALE GENOMIC DNA]</scope>
    <source>
        <strain evidence="2 3">DSM 18107</strain>
    </source>
</reference>
<sequence length="183" mass="20342">MKRIVLMSGLALMAIASLSNHVKAANLTGKAGNHHSNNTLSDAAAQIVVQDSTALKIVTAFFEKFKSGASPEELAKSFDEKAELFIPGDTRNVPWIGKRVGRAAITEHFKLLRENIKPEKLEFTDILSKDNRVVILGYLESRMKKNNKVMKSEFSIDIVVENGLLTRYHLLEDSFEVSGKARL</sequence>
<organism evidence="2 3">
    <name type="scientific">Chitinophaga ginsengisoli</name>
    <dbReference type="NCBI Taxonomy" id="363837"/>
    <lineage>
        <taxon>Bacteria</taxon>
        <taxon>Pseudomonadati</taxon>
        <taxon>Bacteroidota</taxon>
        <taxon>Chitinophagia</taxon>
        <taxon>Chitinophagales</taxon>
        <taxon>Chitinophagaceae</taxon>
        <taxon>Chitinophaga</taxon>
    </lineage>
</organism>
<dbReference type="OrthoDB" id="6657864at2"/>
<protein>
    <submittedName>
        <fullName evidence="2">Ketosteroid isomerase-like protein</fullName>
    </submittedName>
</protein>
<evidence type="ECO:0000313" key="2">
    <source>
        <dbReference type="EMBL" id="PSL23320.1"/>
    </source>
</evidence>
<evidence type="ECO:0000256" key="1">
    <source>
        <dbReference type="SAM" id="SignalP"/>
    </source>
</evidence>
<dbReference type="AlphaFoldDB" id="A0A2P8FNL9"/>
<proteinExistence type="predicted"/>
<feature type="signal peptide" evidence="1">
    <location>
        <begin position="1"/>
        <end position="24"/>
    </location>
</feature>
<dbReference type="EMBL" id="PYGK01000018">
    <property type="protein sequence ID" value="PSL23320.1"/>
    <property type="molecule type" value="Genomic_DNA"/>
</dbReference>
<gene>
    <name evidence="2" type="ORF">CLV42_11835</name>
</gene>
<keyword evidence="2" id="KW-0413">Isomerase</keyword>
<dbReference type="InterPro" id="IPR032710">
    <property type="entry name" value="NTF2-like_dom_sf"/>
</dbReference>
<keyword evidence="3" id="KW-1185">Reference proteome</keyword>
<dbReference type="SUPFAM" id="SSF54427">
    <property type="entry name" value="NTF2-like"/>
    <property type="match status" value="1"/>
</dbReference>
<name>A0A2P8FNL9_9BACT</name>
<evidence type="ECO:0000313" key="3">
    <source>
        <dbReference type="Proteomes" id="UP000240978"/>
    </source>
</evidence>
<dbReference type="Gene3D" id="3.10.450.50">
    <property type="match status" value="1"/>
</dbReference>
<keyword evidence="1" id="KW-0732">Signal</keyword>
<comment type="caution">
    <text evidence="2">The sequence shown here is derived from an EMBL/GenBank/DDBJ whole genome shotgun (WGS) entry which is preliminary data.</text>
</comment>
<accession>A0A2P8FNL9</accession>